<sequence length="51" mass="6078">MINRRPFFMEKWRIWGFFKIGTGLALLNGMNRKADPSRICRMMESSVINEK</sequence>
<dbReference type="EMBL" id="CP002273">
    <property type="protein sequence ID" value="ADO35094.1"/>
    <property type="molecule type" value="Genomic_DNA"/>
</dbReference>
<gene>
    <name evidence="1" type="ordered locus">ELI_0069</name>
</gene>
<keyword evidence="2" id="KW-1185">Reference proteome</keyword>
<dbReference type="KEGG" id="elm:ELI_0069"/>
<name>E3GHD6_9FIRM</name>
<organism evidence="1 2">
    <name type="scientific">Eubacterium callanderi</name>
    <dbReference type="NCBI Taxonomy" id="53442"/>
    <lineage>
        <taxon>Bacteria</taxon>
        <taxon>Bacillati</taxon>
        <taxon>Bacillota</taxon>
        <taxon>Clostridia</taxon>
        <taxon>Eubacteriales</taxon>
        <taxon>Eubacteriaceae</taxon>
        <taxon>Eubacterium</taxon>
    </lineage>
</organism>
<reference evidence="1 2" key="2">
    <citation type="journal article" date="2011" name="J. Bacteriol.">
        <title>Complete genome sequence of a carbon monoxide-utilizing acetogen, Eubacterium limosum KIST612.</title>
        <authorList>
            <person name="Roh H."/>
            <person name="Ko H.J."/>
            <person name="Kim D."/>
            <person name="Choi D.G."/>
            <person name="Park S."/>
            <person name="Kim S."/>
            <person name="Chang I.S."/>
            <person name="Choi I.G."/>
        </authorList>
    </citation>
    <scope>NUCLEOTIDE SEQUENCE [LARGE SCALE GENOMIC DNA]</scope>
    <source>
        <strain evidence="1 2">KIST612</strain>
    </source>
</reference>
<evidence type="ECO:0000313" key="2">
    <source>
        <dbReference type="Proteomes" id="UP000006873"/>
    </source>
</evidence>
<protein>
    <submittedName>
        <fullName evidence="1">Uncharacterized protein</fullName>
    </submittedName>
</protein>
<dbReference type="Proteomes" id="UP000006873">
    <property type="component" value="Chromosome"/>
</dbReference>
<dbReference type="HOGENOM" id="CLU_3098913_0_0_9"/>
<proteinExistence type="predicted"/>
<dbReference type="AlphaFoldDB" id="E3GHD6"/>
<evidence type="ECO:0000313" key="1">
    <source>
        <dbReference type="EMBL" id="ADO35094.1"/>
    </source>
</evidence>
<reference key="1">
    <citation type="submission" date="2010-09" db="EMBL/GenBank/DDBJ databases">
        <authorList>
            <person name="Roh H."/>
            <person name="Ko H.-J."/>
            <person name="Kim D."/>
            <person name="Choi D.G."/>
            <person name="Park S."/>
            <person name="Kim S."/>
            <person name="Kim K.H."/>
            <person name="Chang I.S."/>
            <person name="Choi I.-G."/>
        </authorList>
    </citation>
    <scope>NUCLEOTIDE SEQUENCE</scope>
    <source>
        <strain>KIST612</strain>
    </source>
</reference>
<accession>E3GHD6</accession>